<dbReference type="GeneID" id="97193413"/>
<dbReference type="PANTHER" id="PTHR21198:SF7">
    <property type="entry name" value="ASPARTATE-GLUTAMATE RACEMASE FAMILY"/>
    <property type="match status" value="1"/>
</dbReference>
<dbReference type="InterPro" id="IPR001920">
    <property type="entry name" value="Asp/Glu_race"/>
</dbReference>
<dbReference type="AlphaFoldDB" id="A0A3E3JZS6"/>
<accession>A0A3E3JZS6</accession>
<dbReference type="OrthoDB" id="9803739at2"/>
<evidence type="ECO:0000256" key="2">
    <source>
        <dbReference type="ARBA" id="ARBA00023235"/>
    </source>
</evidence>
<dbReference type="Gene3D" id="3.40.50.1860">
    <property type="match status" value="2"/>
</dbReference>
<sequence>MKKKLGVIGGMGPEATAYFYEEVIRHTKADCDQEHLDMTILSHASMPDRTKAIQSGECDPLLQAMEGDLKVMEAAGAEHIAIPCNTSHYFYDQIQAMTEIPIIHMPRETVRYAKEHFENVRRIGIMGTDGTVSAGIYRRECESHGIEEIIPSEQRQRDVMSLIYDDVKAGKKGNYHKFERVMEEFIKKDCDVVILACTEISVFKQDHVLPEICLDAMDVLVRESIIRSGACYQ</sequence>
<evidence type="ECO:0000313" key="4">
    <source>
        <dbReference type="Proteomes" id="UP000261080"/>
    </source>
</evidence>
<dbReference type="InterPro" id="IPR004380">
    <property type="entry name" value="Asp_race"/>
</dbReference>
<comment type="caution">
    <text evidence="3">The sequence shown here is derived from an EMBL/GenBank/DDBJ whole genome shotgun (WGS) entry which is preliminary data.</text>
</comment>
<dbReference type="Pfam" id="PF01177">
    <property type="entry name" value="Asp_Glu_race"/>
    <property type="match status" value="1"/>
</dbReference>
<evidence type="ECO:0000256" key="1">
    <source>
        <dbReference type="ARBA" id="ARBA00007847"/>
    </source>
</evidence>
<keyword evidence="4" id="KW-1185">Reference proteome</keyword>
<dbReference type="NCBIfam" id="TIGR00035">
    <property type="entry name" value="asp_race"/>
    <property type="match status" value="1"/>
</dbReference>
<comment type="similarity">
    <text evidence="1">Belongs to the aspartate/glutamate racemases family.</text>
</comment>
<reference evidence="3 4" key="1">
    <citation type="submission" date="2018-08" db="EMBL/GenBank/DDBJ databases">
        <title>A genome reference for cultivated species of the human gut microbiota.</title>
        <authorList>
            <person name="Zou Y."/>
            <person name="Xue W."/>
            <person name="Luo G."/>
        </authorList>
    </citation>
    <scope>NUCLEOTIDE SEQUENCE [LARGE SCALE GENOMIC DNA]</scope>
    <source>
        <strain evidence="3 4">AF37-2AT</strain>
    </source>
</reference>
<dbReference type="InterPro" id="IPR015942">
    <property type="entry name" value="Asp/Glu/hydantoin_racemase"/>
</dbReference>
<dbReference type="RefSeq" id="WP_024733224.1">
    <property type="nucleotide sequence ID" value="NZ_CALBAT010000012.1"/>
</dbReference>
<dbReference type="SUPFAM" id="SSF53681">
    <property type="entry name" value="Aspartate/glutamate racemase"/>
    <property type="match status" value="2"/>
</dbReference>
<proteinExistence type="inferred from homology"/>
<keyword evidence="2" id="KW-0413">Isomerase</keyword>
<dbReference type="GO" id="GO:0047661">
    <property type="term" value="F:amino-acid racemase activity"/>
    <property type="evidence" value="ECO:0007669"/>
    <property type="project" value="InterPro"/>
</dbReference>
<protein>
    <submittedName>
        <fullName evidence="3">Aspartate/glutamate racemase family protein</fullName>
    </submittedName>
</protein>
<dbReference type="EMBL" id="QVLX01000007">
    <property type="protein sequence ID" value="RGE85715.1"/>
    <property type="molecule type" value="Genomic_DNA"/>
</dbReference>
<gene>
    <name evidence="3" type="ORF">DW016_12040</name>
</gene>
<dbReference type="PANTHER" id="PTHR21198">
    <property type="entry name" value="GLUTAMATE RACEMASE"/>
    <property type="match status" value="1"/>
</dbReference>
<dbReference type="Proteomes" id="UP000261080">
    <property type="component" value="Unassembled WGS sequence"/>
</dbReference>
<name>A0A3E3JZS6_9FIRM</name>
<evidence type="ECO:0000313" key="3">
    <source>
        <dbReference type="EMBL" id="RGE85715.1"/>
    </source>
</evidence>
<organism evidence="3 4">
    <name type="scientific">Sellimonas intestinalis</name>
    <dbReference type="NCBI Taxonomy" id="1653434"/>
    <lineage>
        <taxon>Bacteria</taxon>
        <taxon>Bacillati</taxon>
        <taxon>Bacillota</taxon>
        <taxon>Clostridia</taxon>
        <taxon>Lachnospirales</taxon>
        <taxon>Lachnospiraceae</taxon>
        <taxon>Sellimonas</taxon>
    </lineage>
</organism>